<dbReference type="GO" id="GO:0005975">
    <property type="term" value="P:carbohydrate metabolic process"/>
    <property type="evidence" value="ECO:0007669"/>
    <property type="project" value="UniProtKB-UniRule"/>
</dbReference>
<keyword evidence="14 17" id="KW-1015">Disulfide bond</keyword>
<dbReference type="GO" id="GO:0046872">
    <property type="term" value="F:metal ion binding"/>
    <property type="evidence" value="ECO:0007669"/>
    <property type="project" value="UniProtKB-UniRule"/>
</dbReference>
<sequence>MNPNQKIITIGSVSLTIATMCFLMQIAILVTNVTLHFKQYECNYPPNNQVILCEPTIIERNTTEIVYLTNTTIEKEICPKLAEYRNWSKPQCKITGFAPFSKDNSIRLSAGGDIWVTREPYVSCDPDKCYQFALGQGTTLNNRHSNDTVHDRTPYRTLLMNELGIPFHLGTKQVCIAWSSSSCHDGKAWLHVCVTGHDENATASVIYDGRLVDSIGSWSKKILRTQESECVCINGTCTVVMTDGSASGRADTKILFIEEGKIIHISPLLGSAQHVEECSCYPRYPGVRCVCRDNWKGSNRPIVDINVKDYSIVSSYVCSGLVGDTPRKNDRSSSSNCLNPNNEEGGHGVKGWAFDDGNDVWMGRTIKEKLRSGYETFKVIEGWSKPNSKLQINRQVIVDRDDRSGYSGIFSVEGKSCINRCFYVELIRGRKQENEVWWTSNSIVVFCGTSGTYGTGSWPDGRTSISCLYKLSQF</sequence>
<dbReference type="InterPro" id="IPR036278">
    <property type="entry name" value="Sialidase_sf"/>
</dbReference>
<comment type="function">
    <text evidence="17">Catalyzes the removal of terminal sialic acid residues from viral and cellular glycoconjugates. Cleaves off the terminal sialic acids on the glycosylated HA during virus budding to facilitate virus release. Additionally helps virus spread through the circulation by further removing sialic acids from the cell surface. These cleavages prevent self-aggregation and ensure the efficient spread of the progeny virus from cell to cell. Otherwise, infection would be limited to one round of replication. Described as a receptor-destroying enzyme because it cleaves a terminal sialic acid from the cellular receptors. May facilitate viral invasion of the upper airways by cleaving the sialic acid moities on the mucin of the airway epithelial cells. Likely to plays a role in the budding process through its association with lipid rafts during intracellular transport. May additionally display a raft-association independent effect on budding. Plays a role in the determination of host range restriction on replication and virulence. Sialidase activity in late endosome/lysosome traffic seems to enhance virus replication.</text>
</comment>
<dbReference type="Pfam" id="PF00064">
    <property type="entry name" value="Neur"/>
    <property type="match status" value="1"/>
</dbReference>
<dbReference type="GO" id="GO:0055036">
    <property type="term" value="C:virion membrane"/>
    <property type="evidence" value="ECO:0007669"/>
    <property type="project" value="UniProtKB-SubCell"/>
</dbReference>
<comment type="caution">
    <text evidence="17">Lacks conserved residue(s) required for the propagation of feature annotation.</text>
</comment>
<gene>
    <name evidence="17 18" type="primary">NA</name>
</gene>
<keyword evidence="4 17" id="KW-1032">Host cell membrane</keyword>
<feature type="transmembrane region" description="Helical" evidence="17">
    <location>
        <begin position="7"/>
        <end position="30"/>
    </location>
</feature>
<dbReference type="InterPro" id="IPR033654">
    <property type="entry name" value="Sialidase_Influenza_A/B"/>
</dbReference>
<dbReference type="GO" id="GO:0046761">
    <property type="term" value="P:viral budding from plasma membrane"/>
    <property type="evidence" value="ECO:0007669"/>
    <property type="project" value="UniProtKB-UniRule"/>
</dbReference>
<feature type="active site" description="Nucleophile" evidence="17">
    <location>
        <position position="406"/>
    </location>
</feature>
<feature type="active site" description="Proton donor/acceptor" evidence="17">
    <location>
        <position position="151"/>
    </location>
</feature>
<keyword evidence="10 17" id="KW-1043">Host membrane</keyword>
<feature type="binding site" evidence="17">
    <location>
        <position position="118"/>
    </location>
    <ligand>
        <name>substrate</name>
    </ligand>
</feature>
<feature type="binding site" evidence="17">
    <location>
        <begin position="276"/>
        <end position="277"/>
    </location>
    <ligand>
        <name>substrate</name>
    </ligand>
</feature>
<dbReference type="InterPro" id="IPR001860">
    <property type="entry name" value="Glyco_hydro_34"/>
</dbReference>
<comment type="catalytic activity">
    <reaction evidence="17 18">
        <text>Hydrolysis of alpha-(2-&gt;3)-, alpha-(2-&gt;6)-, alpha-(2-&gt;8)- glycosidic linkages of terminal sialic acid residues in oligosaccharides, glycoproteins, glycolipids, colominic acid and synthetic substrates.</text>
        <dbReference type="EC" id="3.2.1.18"/>
    </reaction>
</comment>
<dbReference type="CDD" id="cd15483">
    <property type="entry name" value="Influenza_NA"/>
    <property type="match status" value="1"/>
</dbReference>
<feature type="binding site" evidence="17">
    <location>
        <position position="371"/>
    </location>
    <ligand>
        <name>substrate</name>
    </ligand>
</feature>
<dbReference type="EMBL" id="DQ666927">
    <property type="protein sequence ID" value="ABG34248.1"/>
    <property type="molecule type" value="Viral_cRNA"/>
</dbReference>
<keyword evidence="11 17" id="KW-0735">Signal-anchor</keyword>
<evidence type="ECO:0000256" key="7">
    <source>
        <dbReference type="ARBA" id="ARBA00022801"/>
    </source>
</evidence>
<protein>
    <recommendedName>
        <fullName evidence="17 18">Neuraminidase</fullName>
        <ecNumber evidence="17 18">3.2.1.18</ecNumber>
    </recommendedName>
</protein>
<dbReference type="HAMAP" id="MF_04071">
    <property type="entry name" value="INFV_NRAM"/>
    <property type="match status" value="1"/>
</dbReference>
<evidence type="ECO:0000256" key="6">
    <source>
        <dbReference type="ARBA" id="ARBA00022723"/>
    </source>
</evidence>
<keyword evidence="16 17" id="KW-0326">Glycosidase</keyword>
<evidence type="ECO:0000313" key="19">
    <source>
        <dbReference type="EMBL" id="ABG34248.1"/>
    </source>
</evidence>
<reference evidence="19" key="1">
    <citation type="submission" date="2006-06" db="EMBL/GenBank/DDBJ databases">
        <title>Genetic analysis of Korean swine H1N2 Influenza A viruses.</title>
        <authorList>
            <person name="Seo S.H."/>
            <person name="Jo S.K."/>
            <person name="Kim H.S."/>
            <person name="Cho S.H."/>
        </authorList>
    </citation>
    <scope>NUCLEOTIDE SEQUENCE</scope>
    <source>
        <strain evidence="19">A/Swine/Korea/S5/2005</strain>
    </source>
</reference>
<dbReference type="GO" id="GO:0020002">
    <property type="term" value="C:host cell plasma membrane"/>
    <property type="evidence" value="ECO:0007669"/>
    <property type="project" value="UniProtKB-SubCell"/>
</dbReference>
<comment type="PTM">
    <text evidence="17 18">N-glycosylated.</text>
</comment>
<keyword evidence="7 17" id="KW-0378">Hydrolase</keyword>
<organism evidence="19">
    <name type="scientific">Influenza A virus</name>
    <name type="common">A/swine/Korea/S5/2005(H1N2)</name>
    <dbReference type="NCBI Taxonomy" id="388536"/>
    <lineage>
        <taxon>Viruses</taxon>
        <taxon>Riboviria</taxon>
        <taxon>Orthornavirae</taxon>
        <taxon>Negarnaviricota</taxon>
        <taxon>Polyploviricotina</taxon>
        <taxon>Insthoviricetes</taxon>
        <taxon>Articulavirales</taxon>
        <taxon>Orthomyxoviridae</taxon>
        <taxon>Alphainfluenzavirus</taxon>
        <taxon>Alphainfluenzavirus influenzae</taxon>
        <taxon>Influenza A virus</taxon>
    </lineage>
</organism>
<feature type="disulfide bond" evidence="17">
    <location>
        <begin position="280"/>
        <end position="289"/>
    </location>
</feature>
<evidence type="ECO:0000256" key="2">
    <source>
        <dbReference type="ARBA" id="ARBA00004597"/>
    </source>
</evidence>
<keyword evidence="8 17" id="KW-0106">Calcium</keyword>
<evidence type="ECO:0000256" key="8">
    <source>
        <dbReference type="ARBA" id="ARBA00022837"/>
    </source>
</evidence>
<dbReference type="Gene3D" id="2.120.10.10">
    <property type="match status" value="1"/>
</dbReference>
<feature type="disulfide bond" evidence="17">
    <location>
        <begin position="278"/>
        <end position="291"/>
    </location>
</feature>
<feature type="region of interest" description="Head of neuraminidase" evidence="17">
    <location>
        <begin position="91"/>
        <end position="474"/>
    </location>
</feature>
<comment type="subcellular location">
    <subcellularLocation>
        <location evidence="2">Host membrane</location>
        <topology evidence="2">Single-pass type II membrane protein</topology>
    </subcellularLocation>
    <subcellularLocation>
        <location evidence="17">Virion membrane</location>
    </subcellularLocation>
    <subcellularLocation>
        <location evidence="17">Host apical cell membrane</location>
        <topology evidence="17">Single-pass type II membrane protein</topology>
    </subcellularLocation>
    <text evidence="17">Preferentially accumulates at the apical plasma membrane in infected polarized epithelial cells, which is the virus assembly site. Uses lipid rafts for cell surface transport and apical sorting. In the virion, forms a mushroom-shaped spike on the surface of the membrane.</text>
</comment>
<evidence type="ECO:0000256" key="1">
    <source>
        <dbReference type="ARBA" id="ARBA00001913"/>
    </source>
</evidence>
<feature type="binding site" evidence="17">
    <location>
        <position position="297"/>
    </location>
    <ligand>
        <name>Ca(2+)</name>
        <dbReference type="ChEBI" id="CHEBI:29108"/>
    </ligand>
</feature>
<feature type="disulfide bond" evidence="17">
    <location>
        <begin position="124"/>
        <end position="129"/>
    </location>
</feature>
<keyword evidence="12 17" id="KW-1133">Transmembrane helix</keyword>
<feature type="disulfide bond" evidence="17">
    <location>
        <begin position="92"/>
        <end position="417"/>
    </location>
</feature>
<keyword evidence="15 17" id="KW-0325">Glycoprotein</keyword>
<evidence type="ECO:0000256" key="16">
    <source>
        <dbReference type="ARBA" id="ARBA00023295"/>
    </source>
</evidence>
<evidence type="ECO:0000256" key="9">
    <source>
        <dbReference type="ARBA" id="ARBA00022844"/>
    </source>
</evidence>
<feature type="region of interest" description="Involved in apical transport and lipid raft association" evidence="17">
    <location>
        <begin position="11"/>
        <end position="33"/>
    </location>
</feature>
<name>A6MAP4_9INFA</name>
<keyword evidence="13 17" id="KW-0472">Membrane</keyword>
<comment type="similarity">
    <text evidence="17 18">Belongs to the glycosyl hydrolase 34 family.</text>
</comment>
<keyword evidence="5 17" id="KW-0812">Transmembrane</keyword>
<feature type="disulfide bond" evidence="17">
    <location>
        <begin position="232"/>
        <end position="237"/>
    </location>
</feature>
<accession>A6MAP4</accession>
<evidence type="ECO:0000256" key="18">
    <source>
        <dbReference type="RuleBase" id="RU361252"/>
    </source>
</evidence>
<feature type="binding site" evidence="17">
    <location>
        <position position="293"/>
    </location>
    <ligand>
        <name>Ca(2+)</name>
        <dbReference type="ChEBI" id="CHEBI:29108"/>
    </ligand>
</feature>
<evidence type="ECO:0000256" key="12">
    <source>
        <dbReference type="ARBA" id="ARBA00022989"/>
    </source>
</evidence>
<dbReference type="CAZy" id="GH34">
    <property type="family name" value="Glycoside Hydrolase Family 34"/>
</dbReference>
<evidence type="ECO:0000256" key="11">
    <source>
        <dbReference type="ARBA" id="ARBA00022968"/>
    </source>
</evidence>
<evidence type="ECO:0000256" key="10">
    <source>
        <dbReference type="ARBA" id="ARBA00022870"/>
    </source>
</evidence>
<feature type="binding site" evidence="17">
    <location>
        <position position="152"/>
    </location>
    <ligand>
        <name>substrate</name>
    </ligand>
</feature>
<evidence type="ECO:0000256" key="5">
    <source>
        <dbReference type="ARBA" id="ARBA00022692"/>
    </source>
</evidence>
<evidence type="ECO:0000256" key="13">
    <source>
        <dbReference type="ARBA" id="ARBA00023136"/>
    </source>
</evidence>
<proteinExistence type="inferred from homology"/>
<dbReference type="GO" id="GO:0004308">
    <property type="term" value="F:exo-alpha-sialidase activity"/>
    <property type="evidence" value="ECO:0007669"/>
    <property type="project" value="UniProtKB-UniRule"/>
</dbReference>
<feature type="binding site" evidence="17">
    <location>
        <position position="324"/>
    </location>
    <ligand>
        <name>Ca(2+)</name>
        <dbReference type="ChEBI" id="CHEBI:29108"/>
    </ligand>
</feature>
<dbReference type="EC" id="3.2.1.18" evidence="17 18"/>
<comment type="cofactor">
    <cofactor evidence="1 17 18">
        <name>Ca(2+)</name>
        <dbReference type="ChEBI" id="CHEBI:29108"/>
    </cofactor>
</comment>
<dbReference type="SUPFAM" id="SSF50939">
    <property type="entry name" value="Sialidases"/>
    <property type="match status" value="1"/>
</dbReference>
<feature type="disulfide bond" evidence="17">
    <location>
        <begin position="183"/>
        <end position="230"/>
    </location>
</feature>
<keyword evidence="9 17" id="KW-0946">Virion</keyword>
<evidence type="ECO:0000256" key="15">
    <source>
        <dbReference type="ARBA" id="ARBA00023180"/>
    </source>
</evidence>
<dbReference type="GO" id="GO:0016020">
    <property type="term" value="C:membrane"/>
    <property type="evidence" value="ECO:0007669"/>
    <property type="project" value="UniProtKB-UniRule"/>
</dbReference>
<comment type="activity regulation">
    <text evidence="17">Inhibited by the neuraminidase inhibitors zanamivir (Relenza) and oseltamivir (Tamiflu). These drugs interfere with the release of progeny virus from infected cells and are effective against all influenza strains. Resistance to neuraminidase inhibitors is quite rare.</text>
</comment>
<comment type="domain">
    <text evidence="17">Intact N-terminus is essential for virion morphogenesis. Possess two apical sorting signals, one in the ectodomain, which is likely to be a glycan, and the other in the transmembrane domain. The transmembrane domain also plays a role in lipid raft association.</text>
</comment>
<comment type="subunit">
    <text evidence="3 17 18">Homotetramer.</text>
</comment>
<evidence type="ECO:0000256" key="17">
    <source>
        <dbReference type="HAMAP-Rule" id="MF_04071"/>
    </source>
</evidence>
<evidence type="ECO:0000256" key="4">
    <source>
        <dbReference type="ARBA" id="ARBA00022511"/>
    </source>
</evidence>
<evidence type="ECO:0000256" key="14">
    <source>
        <dbReference type="ARBA" id="ARBA00023157"/>
    </source>
</evidence>
<keyword evidence="6 17" id="KW-0479">Metal-binding</keyword>
<feature type="binding site" evidence="17">
    <location>
        <position position="292"/>
    </location>
    <ligand>
        <name>substrate</name>
    </ligand>
</feature>
<evidence type="ECO:0000256" key="3">
    <source>
        <dbReference type="ARBA" id="ARBA00011881"/>
    </source>
</evidence>